<evidence type="ECO:0000313" key="2">
    <source>
        <dbReference type="Proteomes" id="UP000814033"/>
    </source>
</evidence>
<protein>
    <submittedName>
        <fullName evidence="1">Uncharacterized protein</fullName>
    </submittedName>
</protein>
<dbReference type="EMBL" id="MU276335">
    <property type="protein sequence ID" value="KAI0039232.1"/>
    <property type="molecule type" value="Genomic_DNA"/>
</dbReference>
<gene>
    <name evidence="1" type="ORF">FA95DRAFT_1043657</name>
</gene>
<organism evidence="1 2">
    <name type="scientific">Auriscalpium vulgare</name>
    <dbReference type="NCBI Taxonomy" id="40419"/>
    <lineage>
        <taxon>Eukaryota</taxon>
        <taxon>Fungi</taxon>
        <taxon>Dikarya</taxon>
        <taxon>Basidiomycota</taxon>
        <taxon>Agaricomycotina</taxon>
        <taxon>Agaricomycetes</taxon>
        <taxon>Russulales</taxon>
        <taxon>Auriscalpiaceae</taxon>
        <taxon>Auriscalpium</taxon>
    </lineage>
</organism>
<evidence type="ECO:0000313" key="1">
    <source>
        <dbReference type="EMBL" id="KAI0039232.1"/>
    </source>
</evidence>
<proteinExistence type="predicted"/>
<accession>A0ACB8R5R7</accession>
<keyword evidence="2" id="KW-1185">Reference proteome</keyword>
<comment type="caution">
    <text evidence="1">The sequence shown here is derived from an EMBL/GenBank/DDBJ whole genome shotgun (WGS) entry which is preliminary data.</text>
</comment>
<sequence>MYTGRRAYLSQEMMQSVTDGLSFAIADNQTSLVRVLSTIPYAACRPTCTSASQKRSASPRQVSNRGHLRHATSRPGSPSCSCSHACRSCTRFARIPRAAHRIYHPPGACAIYACFCRRAGPARGSPAGQGPGRGGLGCAARLRARGRRFGCG</sequence>
<reference evidence="1" key="1">
    <citation type="submission" date="2021-02" db="EMBL/GenBank/DDBJ databases">
        <authorList>
            <consortium name="DOE Joint Genome Institute"/>
            <person name="Ahrendt S."/>
            <person name="Looney B.P."/>
            <person name="Miyauchi S."/>
            <person name="Morin E."/>
            <person name="Drula E."/>
            <person name="Courty P.E."/>
            <person name="Chicoki N."/>
            <person name="Fauchery L."/>
            <person name="Kohler A."/>
            <person name="Kuo A."/>
            <person name="Labutti K."/>
            <person name="Pangilinan J."/>
            <person name="Lipzen A."/>
            <person name="Riley R."/>
            <person name="Andreopoulos W."/>
            <person name="He G."/>
            <person name="Johnson J."/>
            <person name="Barry K.W."/>
            <person name="Grigoriev I.V."/>
            <person name="Nagy L."/>
            <person name="Hibbett D."/>
            <person name="Henrissat B."/>
            <person name="Matheny P.B."/>
            <person name="Labbe J."/>
            <person name="Martin F."/>
        </authorList>
    </citation>
    <scope>NUCLEOTIDE SEQUENCE</scope>
    <source>
        <strain evidence="1">FP105234-sp</strain>
    </source>
</reference>
<dbReference type="Proteomes" id="UP000814033">
    <property type="component" value="Unassembled WGS sequence"/>
</dbReference>
<reference evidence="1" key="2">
    <citation type="journal article" date="2022" name="New Phytol.">
        <title>Evolutionary transition to the ectomycorrhizal habit in the genomes of a hyperdiverse lineage of mushroom-forming fungi.</title>
        <authorList>
            <person name="Looney B."/>
            <person name="Miyauchi S."/>
            <person name="Morin E."/>
            <person name="Drula E."/>
            <person name="Courty P.E."/>
            <person name="Kohler A."/>
            <person name="Kuo A."/>
            <person name="LaButti K."/>
            <person name="Pangilinan J."/>
            <person name="Lipzen A."/>
            <person name="Riley R."/>
            <person name="Andreopoulos W."/>
            <person name="He G."/>
            <person name="Johnson J."/>
            <person name="Nolan M."/>
            <person name="Tritt A."/>
            <person name="Barry K.W."/>
            <person name="Grigoriev I.V."/>
            <person name="Nagy L.G."/>
            <person name="Hibbett D."/>
            <person name="Henrissat B."/>
            <person name="Matheny P.B."/>
            <person name="Labbe J."/>
            <person name="Martin F.M."/>
        </authorList>
    </citation>
    <scope>NUCLEOTIDE SEQUENCE</scope>
    <source>
        <strain evidence="1">FP105234-sp</strain>
    </source>
</reference>
<name>A0ACB8R5R7_9AGAM</name>